<evidence type="ECO:0000313" key="2">
    <source>
        <dbReference type="Proteomes" id="UP001057402"/>
    </source>
</evidence>
<dbReference type="Proteomes" id="UP001057402">
    <property type="component" value="Chromosome 5"/>
</dbReference>
<proteinExistence type="predicted"/>
<sequence>MAMMMMQRLRFNGLLVLLLICFIPKATRARSLRAVLSLKEVGHQEEGNLVAKDGPGSSLEVAAATVASAGDDFDSMDYTPARKKPPIHN</sequence>
<gene>
    <name evidence="1" type="ORF">MLD38_019074</name>
</gene>
<reference evidence="2" key="1">
    <citation type="journal article" date="2023" name="Front. Plant Sci.">
        <title>Chromosomal-level genome assembly of Melastoma candidum provides insights into trichome evolution.</title>
        <authorList>
            <person name="Zhong Y."/>
            <person name="Wu W."/>
            <person name="Sun C."/>
            <person name="Zou P."/>
            <person name="Liu Y."/>
            <person name="Dai S."/>
            <person name="Zhou R."/>
        </authorList>
    </citation>
    <scope>NUCLEOTIDE SEQUENCE [LARGE SCALE GENOMIC DNA]</scope>
</reference>
<name>A0ACB9QWW1_9MYRT</name>
<comment type="caution">
    <text evidence="1">The sequence shown here is derived from an EMBL/GenBank/DDBJ whole genome shotgun (WGS) entry which is preliminary data.</text>
</comment>
<dbReference type="EMBL" id="CM042884">
    <property type="protein sequence ID" value="KAI4370763.1"/>
    <property type="molecule type" value="Genomic_DNA"/>
</dbReference>
<protein>
    <submittedName>
        <fullName evidence="1">Uncharacterized protein</fullName>
    </submittedName>
</protein>
<evidence type="ECO:0000313" key="1">
    <source>
        <dbReference type="EMBL" id="KAI4370763.1"/>
    </source>
</evidence>
<accession>A0ACB9QWW1</accession>
<keyword evidence="2" id="KW-1185">Reference proteome</keyword>
<organism evidence="1 2">
    <name type="scientific">Melastoma candidum</name>
    <dbReference type="NCBI Taxonomy" id="119954"/>
    <lineage>
        <taxon>Eukaryota</taxon>
        <taxon>Viridiplantae</taxon>
        <taxon>Streptophyta</taxon>
        <taxon>Embryophyta</taxon>
        <taxon>Tracheophyta</taxon>
        <taxon>Spermatophyta</taxon>
        <taxon>Magnoliopsida</taxon>
        <taxon>eudicotyledons</taxon>
        <taxon>Gunneridae</taxon>
        <taxon>Pentapetalae</taxon>
        <taxon>rosids</taxon>
        <taxon>malvids</taxon>
        <taxon>Myrtales</taxon>
        <taxon>Melastomataceae</taxon>
        <taxon>Melastomatoideae</taxon>
        <taxon>Melastomateae</taxon>
        <taxon>Melastoma</taxon>
    </lineage>
</organism>